<dbReference type="Proteomes" id="UP000005475">
    <property type="component" value="Unassembled WGS sequence"/>
</dbReference>
<sequence>MPCFCFARNIGCFAKLSIKRENTTQYQWNKVTHPSLGKRRTFFPYFYKRRA</sequence>
<accession>A0AAN3A2C1</accession>
<gene>
    <name evidence="1" type="ORF">BACOVA_04672</name>
</gene>
<dbReference type="EMBL" id="AAXF02000054">
    <property type="protein sequence ID" value="EDO08816.1"/>
    <property type="molecule type" value="Genomic_DNA"/>
</dbReference>
<organism evidence="1 2">
    <name type="scientific">Bacteroides ovatus (strain ATCC 8483 / DSM 1896 / JCM 5824 / BCRC 10623 / CCUG 4943 / NCTC 11153)</name>
    <dbReference type="NCBI Taxonomy" id="411476"/>
    <lineage>
        <taxon>Bacteria</taxon>
        <taxon>Pseudomonadati</taxon>
        <taxon>Bacteroidota</taxon>
        <taxon>Bacteroidia</taxon>
        <taxon>Bacteroidales</taxon>
        <taxon>Bacteroidaceae</taxon>
        <taxon>Bacteroides</taxon>
    </lineage>
</organism>
<name>A0AAN3A2C1_BACO1</name>
<reference evidence="2" key="2">
    <citation type="submission" date="2007-04" db="EMBL/GenBank/DDBJ databases">
        <title>Draft genome sequence of Bacteroides ovatus (ATCC 8483).</title>
        <authorList>
            <person name="Sudarsanam P."/>
            <person name="Ley R."/>
            <person name="Guruge J."/>
            <person name="Turnbaugh P.J."/>
            <person name="Mahowald M."/>
            <person name="Liep D."/>
            <person name="Gordon J."/>
        </authorList>
    </citation>
    <scope>NUCLEOTIDE SEQUENCE [LARGE SCALE GENOMIC DNA]</scope>
    <source>
        <strain evidence="2">ATCC 8483 / DSM 1896 / JCM 5824 / BCRC 10623 / CCUG 4943 / NCTC 11153</strain>
    </source>
</reference>
<dbReference type="AlphaFoldDB" id="A0AAN3A2C1"/>
<evidence type="ECO:0000313" key="1">
    <source>
        <dbReference type="EMBL" id="EDO08816.1"/>
    </source>
</evidence>
<reference evidence="1 2" key="1">
    <citation type="submission" date="2007-03" db="EMBL/GenBank/DDBJ databases">
        <authorList>
            <person name="Fulton L."/>
            <person name="Clifton S."/>
            <person name="Fulton B."/>
            <person name="Xu J."/>
            <person name="Minx P."/>
            <person name="Pepin K.H."/>
            <person name="Johnson M."/>
            <person name="Thiruvilangam P."/>
            <person name="Bhonagiri V."/>
            <person name="Nash W.E."/>
            <person name="Mardis E.R."/>
            <person name="Wilson R.K."/>
        </authorList>
    </citation>
    <scope>NUCLEOTIDE SEQUENCE [LARGE SCALE GENOMIC DNA]</scope>
    <source>
        <strain evidence="2">ATCC 8483 / DSM 1896 / JCM 5824 / BCRC 10623 / CCUG 4943 / NCTC 11153</strain>
    </source>
</reference>
<proteinExistence type="predicted"/>
<protein>
    <submittedName>
        <fullName evidence="1">Uncharacterized protein</fullName>
    </submittedName>
</protein>
<evidence type="ECO:0000313" key="2">
    <source>
        <dbReference type="Proteomes" id="UP000005475"/>
    </source>
</evidence>
<comment type="caution">
    <text evidence="1">The sequence shown here is derived from an EMBL/GenBank/DDBJ whole genome shotgun (WGS) entry which is preliminary data.</text>
</comment>